<sequence length="270" mass="30757">MSEEEFDRWGEPSQERLSKVMSINGYDQAESSLLRHIRVVANLQCDTHTNTRFCQCADAMNMSIRQETKLKQVLLTLWESDIADNDAALLYTGPEATVALQQANDGHPPEVFVSSLMSTLPKLRHYEISNEQQFIPSFLAWWAHVVNVHRAASSTRREIRTKLRENLPRMPRSTGEGTLEMNPDPHRNAGGDPLCSYIRFHGSKGKGHMHTLVVYAKSSEDGKVVYEVLREQPRHEECEFDDPGEEGLEELVRPFVRVDLARAGAVVREW</sequence>
<evidence type="ECO:0000313" key="1">
    <source>
        <dbReference type="EMBL" id="KAF2773256.1"/>
    </source>
</evidence>
<dbReference type="Proteomes" id="UP000799436">
    <property type="component" value="Unassembled WGS sequence"/>
</dbReference>
<accession>A0A6G1LK68</accession>
<gene>
    <name evidence="1" type="ORF">EJ03DRAFT_124711</name>
</gene>
<name>A0A6G1LK68_9PEZI</name>
<dbReference type="EMBL" id="ML995811">
    <property type="protein sequence ID" value="KAF2773256.1"/>
    <property type="molecule type" value="Genomic_DNA"/>
</dbReference>
<evidence type="ECO:0000313" key="2">
    <source>
        <dbReference type="Proteomes" id="UP000799436"/>
    </source>
</evidence>
<reference evidence="1" key="1">
    <citation type="journal article" date="2020" name="Stud. Mycol.">
        <title>101 Dothideomycetes genomes: a test case for predicting lifestyles and emergence of pathogens.</title>
        <authorList>
            <person name="Haridas S."/>
            <person name="Albert R."/>
            <person name="Binder M."/>
            <person name="Bloem J."/>
            <person name="Labutti K."/>
            <person name="Salamov A."/>
            <person name="Andreopoulos B."/>
            <person name="Baker S."/>
            <person name="Barry K."/>
            <person name="Bills G."/>
            <person name="Bluhm B."/>
            <person name="Cannon C."/>
            <person name="Castanera R."/>
            <person name="Culley D."/>
            <person name="Daum C."/>
            <person name="Ezra D."/>
            <person name="Gonzalez J."/>
            <person name="Henrissat B."/>
            <person name="Kuo A."/>
            <person name="Liang C."/>
            <person name="Lipzen A."/>
            <person name="Lutzoni F."/>
            <person name="Magnuson J."/>
            <person name="Mondo S."/>
            <person name="Nolan M."/>
            <person name="Ohm R."/>
            <person name="Pangilinan J."/>
            <person name="Park H.-J."/>
            <person name="Ramirez L."/>
            <person name="Alfaro M."/>
            <person name="Sun H."/>
            <person name="Tritt A."/>
            <person name="Yoshinaga Y."/>
            <person name="Zwiers L.-H."/>
            <person name="Turgeon B."/>
            <person name="Goodwin S."/>
            <person name="Spatafora J."/>
            <person name="Crous P."/>
            <person name="Grigoriev I."/>
        </authorList>
    </citation>
    <scope>NUCLEOTIDE SEQUENCE</scope>
    <source>
        <strain evidence="1">CBS 116005</strain>
    </source>
</reference>
<keyword evidence="2" id="KW-1185">Reference proteome</keyword>
<organism evidence="1 2">
    <name type="scientific">Teratosphaeria nubilosa</name>
    <dbReference type="NCBI Taxonomy" id="161662"/>
    <lineage>
        <taxon>Eukaryota</taxon>
        <taxon>Fungi</taxon>
        <taxon>Dikarya</taxon>
        <taxon>Ascomycota</taxon>
        <taxon>Pezizomycotina</taxon>
        <taxon>Dothideomycetes</taxon>
        <taxon>Dothideomycetidae</taxon>
        <taxon>Mycosphaerellales</taxon>
        <taxon>Teratosphaeriaceae</taxon>
        <taxon>Teratosphaeria</taxon>
    </lineage>
</organism>
<dbReference type="AlphaFoldDB" id="A0A6G1LK68"/>
<protein>
    <submittedName>
        <fullName evidence="1">Uncharacterized protein</fullName>
    </submittedName>
</protein>
<proteinExistence type="predicted"/>